<protein>
    <submittedName>
        <fullName evidence="1">Uncharacterized protein</fullName>
    </submittedName>
</protein>
<sequence>MTSIHDLKLGSNTLEVLEVILNSLEAFPNEIAKLDLSKFTQIASSIDSSYQNIQTAGANITAMKEAINQTKSLIDGIKSQIDSKLNGFEADFASANNIQIVITQDKNTIEAIKRQIDLIKSNFDSSYSDFNAKNSEFTQKSKSIKEYIDSKNNEIQNSVAINQELFKSLDENLAKNELINKEVDRKIANLANKANEAIDDISSIKLDILNKVSNAKDDLARCVLIADMAGATLSSYNAKSYEILEKFGSDEIVEATYLLKGEIIHANAKLSANRLALAIKAGATMAYRIKYELELPKLQELKDEYRISSELAKDRLDNLDLMLNEADRMIRNSEFYNYLGVMI</sequence>
<accession>A0A1X9T101</accession>
<proteinExistence type="predicted"/>
<dbReference type="Proteomes" id="UP000194265">
    <property type="component" value="Chromosome"/>
</dbReference>
<organism evidence="1 2">
    <name type="scientific">Campylobacter vicugnae</name>
    <dbReference type="NCBI Taxonomy" id="1660076"/>
    <lineage>
        <taxon>Bacteria</taxon>
        <taxon>Pseudomonadati</taxon>
        <taxon>Campylobacterota</taxon>
        <taxon>Epsilonproteobacteria</taxon>
        <taxon>Campylobacterales</taxon>
        <taxon>Campylobacteraceae</taxon>
        <taxon>Campylobacter</taxon>
    </lineage>
</organism>
<dbReference type="EMBL" id="CP018791">
    <property type="protein sequence ID" value="ARR02212.1"/>
    <property type="molecule type" value="Genomic_DNA"/>
</dbReference>
<dbReference type="AlphaFoldDB" id="A0A1X9T101"/>
<evidence type="ECO:0000313" key="2">
    <source>
        <dbReference type="Proteomes" id="UP000194265"/>
    </source>
</evidence>
<dbReference type="RefSeq" id="WP_086333660.1">
    <property type="nucleotide sequence ID" value="NZ_CP018791.1"/>
</dbReference>
<gene>
    <name evidence="1" type="ORF">CVIC8964_0800</name>
</gene>
<name>A0A1X9T101_9BACT</name>
<dbReference type="STRING" id="1660074.CVIC8964_0800"/>
<reference evidence="1 2" key="1">
    <citation type="journal article" date="2017" name="Genome Biol. Evol.">
        <title>Comparative Genomic Analysis Identifies a Campylobacter Clade Deficient in Selenium Metabolism.</title>
        <authorList>
            <person name="Miller W.G."/>
            <person name="Yee E."/>
            <person name="Lopes B.S."/>
            <person name="Chapman M.H."/>
            <person name="Huynh S."/>
            <person name="Bono J.L."/>
            <person name="Parker C.T."/>
            <person name="Strachan N.J.C."/>
            <person name="Forbes K.J."/>
        </authorList>
    </citation>
    <scope>NUCLEOTIDE SEQUENCE [LARGE SCALE GENOMIC DNA]</scope>
    <source>
        <strain evidence="1 2">RM8964</strain>
    </source>
</reference>
<evidence type="ECO:0000313" key="1">
    <source>
        <dbReference type="EMBL" id="ARR02212.1"/>
    </source>
</evidence>